<protein>
    <recommendedName>
        <fullName evidence="10">EGF-like domain-containing protein</fullName>
    </recommendedName>
</protein>
<evidence type="ECO:0000256" key="2">
    <source>
        <dbReference type="ARBA" id="ARBA00022475"/>
    </source>
</evidence>
<evidence type="ECO:0000256" key="7">
    <source>
        <dbReference type="ARBA" id="ARBA00023157"/>
    </source>
</evidence>
<dbReference type="GO" id="GO:0007157">
    <property type="term" value="P:heterophilic cell-cell adhesion via plasma membrane cell adhesion molecules"/>
    <property type="evidence" value="ECO:0007669"/>
    <property type="project" value="TreeGrafter"/>
</dbReference>
<dbReference type="PROSITE" id="PS00022">
    <property type="entry name" value="EGF_1"/>
    <property type="match status" value="1"/>
</dbReference>
<dbReference type="GO" id="GO:0032991">
    <property type="term" value="C:protein-containing complex"/>
    <property type="evidence" value="ECO:0007669"/>
    <property type="project" value="TreeGrafter"/>
</dbReference>
<dbReference type="SUPFAM" id="SSF57196">
    <property type="entry name" value="EGF/Laminin"/>
    <property type="match status" value="1"/>
</dbReference>
<keyword evidence="6" id="KW-0472">Membrane</keyword>
<dbReference type="InterPro" id="IPR000742">
    <property type="entry name" value="EGF"/>
</dbReference>
<keyword evidence="3 9" id="KW-0245">EGF-like domain</keyword>
<dbReference type="PROSITE" id="PS00010">
    <property type="entry name" value="ASX_HYDROXYL"/>
    <property type="match status" value="1"/>
</dbReference>
<feature type="non-terminal residue" evidence="11">
    <location>
        <position position="1"/>
    </location>
</feature>
<dbReference type="InterPro" id="IPR001881">
    <property type="entry name" value="EGF-like_Ca-bd_dom"/>
</dbReference>
<name>A0A6H5H5T0_9HEMI</name>
<comment type="subcellular location">
    <subcellularLocation>
        <location evidence="1">Cell membrane</location>
    </subcellularLocation>
</comment>
<reference evidence="11 12" key="1">
    <citation type="submission" date="2020-02" db="EMBL/GenBank/DDBJ databases">
        <authorList>
            <person name="Ferguson B K."/>
        </authorList>
    </citation>
    <scope>NUCLEOTIDE SEQUENCE [LARGE SCALE GENOMIC DNA]</scope>
</reference>
<keyword evidence="12" id="KW-1185">Reference proteome</keyword>
<dbReference type="EMBL" id="CADCXU010023686">
    <property type="protein sequence ID" value="CAB0011065.1"/>
    <property type="molecule type" value="Genomic_DNA"/>
</dbReference>
<evidence type="ECO:0000256" key="4">
    <source>
        <dbReference type="ARBA" id="ARBA00022729"/>
    </source>
</evidence>
<dbReference type="Gene3D" id="2.10.25.10">
    <property type="entry name" value="Laminin"/>
    <property type="match status" value="1"/>
</dbReference>
<keyword evidence="4" id="KW-0732">Signal</keyword>
<dbReference type="GO" id="GO:0005509">
    <property type="term" value="F:calcium ion binding"/>
    <property type="evidence" value="ECO:0007669"/>
    <property type="project" value="InterPro"/>
</dbReference>
<dbReference type="InterPro" id="IPR049883">
    <property type="entry name" value="NOTCH1_EGF-like"/>
</dbReference>
<evidence type="ECO:0000256" key="3">
    <source>
        <dbReference type="ARBA" id="ARBA00022536"/>
    </source>
</evidence>
<evidence type="ECO:0000313" key="12">
    <source>
        <dbReference type="Proteomes" id="UP000479000"/>
    </source>
</evidence>
<evidence type="ECO:0000259" key="10">
    <source>
        <dbReference type="PROSITE" id="PS50026"/>
    </source>
</evidence>
<keyword evidence="2" id="KW-1003">Cell membrane</keyword>
<dbReference type="GO" id="GO:0045197">
    <property type="term" value="P:establishment or maintenance of epithelial cell apical/basal polarity"/>
    <property type="evidence" value="ECO:0007669"/>
    <property type="project" value="TreeGrafter"/>
</dbReference>
<evidence type="ECO:0000256" key="6">
    <source>
        <dbReference type="ARBA" id="ARBA00023136"/>
    </source>
</evidence>
<evidence type="ECO:0000256" key="9">
    <source>
        <dbReference type="PROSITE-ProRule" id="PRU00076"/>
    </source>
</evidence>
<dbReference type="InterPro" id="IPR051022">
    <property type="entry name" value="Notch_Cell-Fate_Det"/>
</dbReference>
<feature type="disulfide bond" evidence="9">
    <location>
        <begin position="299"/>
        <end position="308"/>
    </location>
</feature>
<comment type="caution">
    <text evidence="9">Lacks conserved residue(s) required for the propagation of feature annotation.</text>
</comment>
<evidence type="ECO:0000256" key="1">
    <source>
        <dbReference type="ARBA" id="ARBA00004236"/>
    </source>
</evidence>
<keyword evidence="5" id="KW-0677">Repeat</keyword>
<dbReference type="PANTHER" id="PTHR24049:SF22">
    <property type="entry name" value="DROSOPHILA CRUMBS HOMOLOG"/>
    <property type="match status" value="1"/>
</dbReference>
<dbReference type="FunFam" id="2.10.25.10:FF:000260">
    <property type="entry name" value="Notch receptor 4"/>
    <property type="match status" value="1"/>
</dbReference>
<evidence type="ECO:0000313" key="11">
    <source>
        <dbReference type="EMBL" id="CAB0011065.1"/>
    </source>
</evidence>
<organism evidence="11 12">
    <name type="scientific">Nesidiocoris tenuis</name>
    <dbReference type="NCBI Taxonomy" id="355587"/>
    <lineage>
        <taxon>Eukaryota</taxon>
        <taxon>Metazoa</taxon>
        <taxon>Ecdysozoa</taxon>
        <taxon>Arthropoda</taxon>
        <taxon>Hexapoda</taxon>
        <taxon>Insecta</taxon>
        <taxon>Pterygota</taxon>
        <taxon>Neoptera</taxon>
        <taxon>Paraneoptera</taxon>
        <taxon>Hemiptera</taxon>
        <taxon>Heteroptera</taxon>
        <taxon>Panheteroptera</taxon>
        <taxon>Cimicomorpha</taxon>
        <taxon>Miridae</taxon>
        <taxon>Dicyphina</taxon>
        <taxon>Nesidiocoris</taxon>
    </lineage>
</organism>
<feature type="non-terminal residue" evidence="11">
    <location>
        <position position="346"/>
    </location>
</feature>
<dbReference type="PROSITE" id="PS01187">
    <property type="entry name" value="EGF_CA"/>
    <property type="match status" value="1"/>
</dbReference>
<dbReference type="SMART" id="SM00181">
    <property type="entry name" value="EGF"/>
    <property type="match status" value="1"/>
</dbReference>
<dbReference type="PROSITE" id="PS50026">
    <property type="entry name" value="EGF_3"/>
    <property type="match status" value="1"/>
</dbReference>
<dbReference type="PANTHER" id="PTHR24049">
    <property type="entry name" value="CRUMBS FAMILY MEMBER"/>
    <property type="match status" value="1"/>
</dbReference>
<evidence type="ECO:0000256" key="5">
    <source>
        <dbReference type="ARBA" id="ARBA00022737"/>
    </source>
</evidence>
<dbReference type="Pfam" id="PF07645">
    <property type="entry name" value="EGF_CA"/>
    <property type="match status" value="1"/>
</dbReference>
<evidence type="ECO:0000256" key="8">
    <source>
        <dbReference type="ARBA" id="ARBA00023180"/>
    </source>
</evidence>
<dbReference type="InterPro" id="IPR000152">
    <property type="entry name" value="EGF-type_Asp/Asn_hydroxyl_site"/>
</dbReference>
<dbReference type="AlphaFoldDB" id="A0A6H5H5T0"/>
<dbReference type="OrthoDB" id="8196554at2759"/>
<dbReference type="GO" id="GO:0005886">
    <property type="term" value="C:plasma membrane"/>
    <property type="evidence" value="ECO:0007669"/>
    <property type="project" value="UniProtKB-SubCell"/>
</dbReference>
<sequence length="346" mass="38796">GRPGRGRKSRPSTYSGDSLFLWRRTVARSLGLDAFRPCASRSVQIGRHRSQKTSSIISFPSWKCYHLLQAIHANSGDKSWSYYVRITNLPGRRGIGSESRQLQANIFLNSSKILFNFLVPSRLTNMMESSNWPLDLSTHGMSMNWTSYLRESRTSKLELNSLTSTLTDSRKWKFLKSGDVKGVFKMYGHIVQKNGEDHLAIDRASMTPDIGKFEFAMTNDKYPELRLFFIFVIFFCKCSLVARVPTSLLKPTWNVDGPHFKGPTCQKDVDECQRFKNSGLGCQNGAICQNTPGSFSCICADGWYGIHCTKKTHTCQSAGSADLCGHGVCVDQTVGTVANYKCECDQ</sequence>
<accession>A0A6H5H5T0</accession>
<proteinExistence type="predicted"/>
<feature type="domain" description="EGF-like" evidence="10">
    <location>
        <begin position="268"/>
        <end position="309"/>
    </location>
</feature>
<dbReference type="CDD" id="cd00054">
    <property type="entry name" value="EGF_CA"/>
    <property type="match status" value="1"/>
</dbReference>
<dbReference type="SMART" id="SM00179">
    <property type="entry name" value="EGF_CA"/>
    <property type="match status" value="1"/>
</dbReference>
<keyword evidence="7 9" id="KW-1015">Disulfide bond</keyword>
<dbReference type="PROSITE" id="PS01186">
    <property type="entry name" value="EGF_2"/>
    <property type="match status" value="1"/>
</dbReference>
<dbReference type="InterPro" id="IPR018097">
    <property type="entry name" value="EGF_Ca-bd_CS"/>
</dbReference>
<dbReference type="Proteomes" id="UP000479000">
    <property type="component" value="Unassembled WGS sequence"/>
</dbReference>
<gene>
    <name evidence="11" type="ORF">NTEN_LOCUS16058</name>
</gene>
<keyword evidence="8" id="KW-0325">Glycoprotein</keyword>